<keyword evidence="2" id="KW-1185">Reference proteome</keyword>
<name>A0ACB7NZP8_9PEZI</name>
<accession>A0ACB7NZP8</accession>
<dbReference type="Proteomes" id="UP000724584">
    <property type="component" value="Unassembled WGS sequence"/>
</dbReference>
<evidence type="ECO:0000313" key="1">
    <source>
        <dbReference type="EMBL" id="KAH6617418.1"/>
    </source>
</evidence>
<gene>
    <name evidence="1" type="ORF">F5144DRAFT_520512</name>
</gene>
<dbReference type="EMBL" id="JAGIZQ010000007">
    <property type="protein sequence ID" value="KAH6617418.1"/>
    <property type="molecule type" value="Genomic_DNA"/>
</dbReference>
<reference evidence="1 2" key="1">
    <citation type="journal article" date="2021" name="Nat. Commun.">
        <title>Genetic determinants of endophytism in the Arabidopsis root mycobiome.</title>
        <authorList>
            <person name="Mesny F."/>
            <person name="Miyauchi S."/>
            <person name="Thiergart T."/>
            <person name="Pickel B."/>
            <person name="Atanasova L."/>
            <person name="Karlsson M."/>
            <person name="Huettel B."/>
            <person name="Barry K.W."/>
            <person name="Haridas S."/>
            <person name="Chen C."/>
            <person name="Bauer D."/>
            <person name="Andreopoulos W."/>
            <person name="Pangilinan J."/>
            <person name="LaButti K."/>
            <person name="Riley R."/>
            <person name="Lipzen A."/>
            <person name="Clum A."/>
            <person name="Drula E."/>
            <person name="Henrissat B."/>
            <person name="Kohler A."/>
            <person name="Grigoriev I.V."/>
            <person name="Martin F.M."/>
            <person name="Hacquard S."/>
        </authorList>
    </citation>
    <scope>NUCLEOTIDE SEQUENCE [LARGE SCALE GENOMIC DNA]</scope>
    <source>
        <strain evidence="1 2">MPI-SDFR-AT-0079</strain>
    </source>
</reference>
<proteinExistence type="predicted"/>
<sequence>MNQARPQRPTTRHDFEIAVTCALDIEADAVSALFDRFWDDEGPPYGKAVGDPNAYSTSTIGCHNIVMAHMPGMGKINAARVASGFRTSFPNIKLAIVVGICGAVPFSPRGDQIVLGDVIISDGVVQYDFGRRLPEGFVPKEAVHDSLDKPSVEVRSLLHKLRVYRHRKELLGRMVKHMGDLGANPDVAAVYPGTTQDKLFEATYRHLADGESCEQCGCSGALVPRSRLKEQDGPQPVVHFGLIGSGDTVMKSGQDRDGIARKTGVIGFEMEGAGVWDTFPCLVIKGACDYADSHKTKVWQRYTAATAAACMKAFLSFWVSQSPN</sequence>
<evidence type="ECO:0000313" key="2">
    <source>
        <dbReference type="Proteomes" id="UP000724584"/>
    </source>
</evidence>
<feature type="non-terminal residue" evidence="1">
    <location>
        <position position="324"/>
    </location>
</feature>
<protein>
    <submittedName>
        <fullName evidence="1">Nucleoside phosphorylase domain-containing protein</fullName>
    </submittedName>
</protein>
<organism evidence="1 2">
    <name type="scientific">Chaetomium tenue</name>
    <dbReference type="NCBI Taxonomy" id="1854479"/>
    <lineage>
        <taxon>Eukaryota</taxon>
        <taxon>Fungi</taxon>
        <taxon>Dikarya</taxon>
        <taxon>Ascomycota</taxon>
        <taxon>Pezizomycotina</taxon>
        <taxon>Sordariomycetes</taxon>
        <taxon>Sordariomycetidae</taxon>
        <taxon>Sordariales</taxon>
        <taxon>Chaetomiaceae</taxon>
        <taxon>Chaetomium</taxon>
    </lineage>
</organism>
<comment type="caution">
    <text evidence="1">The sequence shown here is derived from an EMBL/GenBank/DDBJ whole genome shotgun (WGS) entry which is preliminary data.</text>
</comment>